<dbReference type="InterPro" id="IPR019711">
    <property type="entry name" value="ATP_synth_F0_suH"/>
</dbReference>
<dbReference type="PANTHER" id="PTHR28207:SF1">
    <property type="entry name" value="ATP SYNTHASE SUBUNIT H, MITOCHONDRIAL"/>
    <property type="match status" value="1"/>
</dbReference>
<sequence>MSAILRSSTRLARLSQRRCISSSPVSRKDIVQDLYLSELRSYKAPPAAKDAHVGVVKSFHAPSAPQMPSVPADLAADLAAYDAAEPSLAEAPATKAAHVSMSDDTGSGAKEFLAFLEADLPKPEVHH</sequence>
<keyword evidence="2" id="KW-1185">Reference proteome</keyword>
<dbReference type="Pfam" id="PF10775">
    <property type="entry name" value="ATP_sub_h"/>
    <property type="match status" value="1"/>
</dbReference>
<dbReference type="PANTHER" id="PTHR28207">
    <property type="entry name" value="ATP SYNTHASE SUBUNIT H, MITOCHONDRIAL"/>
    <property type="match status" value="1"/>
</dbReference>
<evidence type="ECO:0000313" key="1">
    <source>
        <dbReference type="EMBL" id="THH07241.1"/>
    </source>
</evidence>
<accession>A0A4S4L8C6</accession>
<proteinExistence type="predicted"/>
<reference evidence="1 2" key="1">
    <citation type="submission" date="2019-02" db="EMBL/GenBank/DDBJ databases">
        <title>Genome sequencing of the rare red list fungi Phellinidium pouzarii.</title>
        <authorList>
            <person name="Buettner E."/>
            <person name="Kellner H."/>
        </authorList>
    </citation>
    <scope>NUCLEOTIDE SEQUENCE [LARGE SCALE GENOMIC DNA]</scope>
    <source>
        <strain evidence="1 2">DSM 108285</strain>
    </source>
</reference>
<gene>
    <name evidence="1" type="ORF">EW145_g3518</name>
</gene>
<dbReference type="EMBL" id="SGPK01000152">
    <property type="protein sequence ID" value="THH07241.1"/>
    <property type="molecule type" value="Genomic_DNA"/>
</dbReference>
<organism evidence="1 2">
    <name type="scientific">Phellinidium pouzarii</name>
    <dbReference type="NCBI Taxonomy" id="167371"/>
    <lineage>
        <taxon>Eukaryota</taxon>
        <taxon>Fungi</taxon>
        <taxon>Dikarya</taxon>
        <taxon>Basidiomycota</taxon>
        <taxon>Agaricomycotina</taxon>
        <taxon>Agaricomycetes</taxon>
        <taxon>Hymenochaetales</taxon>
        <taxon>Hymenochaetaceae</taxon>
        <taxon>Phellinidium</taxon>
    </lineage>
</organism>
<name>A0A4S4L8C6_9AGAM</name>
<dbReference type="GO" id="GO:0046933">
    <property type="term" value="F:proton-transporting ATP synthase activity, rotational mechanism"/>
    <property type="evidence" value="ECO:0007669"/>
    <property type="project" value="TreeGrafter"/>
</dbReference>
<dbReference type="OrthoDB" id="274752at2759"/>
<evidence type="ECO:0000313" key="2">
    <source>
        <dbReference type="Proteomes" id="UP000308199"/>
    </source>
</evidence>
<evidence type="ECO:0008006" key="3">
    <source>
        <dbReference type="Google" id="ProtNLM"/>
    </source>
</evidence>
<dbReference type="Proteomes" id="UP000308199">
    <property type="component" value="Unassembled WGS sequence"/>
</dbReference>
<protein>
    <recommendedName>
        <fullName evidence="3">ATP synthase subunit H, mitochondrial</fullName>
    </recommendedName>
</protein>
<dbReference type="AlphaFoldDB" id="A0A4S4L8C6"/>
<comment type="caution">
    <text evidence="1">The sequence shown here is derived from an EMBL/GenBank/DDBJ whole genome shotgun (WGS) entry which is preliminary data.</text>
</comment>